<accession>A0A1H5Y6K4</accession>
<evidence type="ECO:0000313" key="2">
    <source>
        <dbReference type="Proteomes" id="UP000236721"/>
    </source>
</evidence>
<reference evidence="2" key="1">
    <citation type="submission" date="2016-10" db="EMBL/GenBank/DDBJ databases">
        <authorList>
            <person name="Varghese N."/>
            <person name="Submissions S."/>
        </authorList>
    </citation>
    <scope>NUCLEOTIDE SEQUENCE [LARGE SCALE GENOMIC DNA]</scope>
    <source>
        <strain evidence="2">CGMCC 1.7062</strain>
    </source>
</reference>
<keyword evidence="2" id="KW-1185">Reference proteome</keyword>
<dbReference type="Proteomes" id="UP000236721">
    <property type="component" value="Unassembled WGS sequence"/>
</dbReference>
<dbReference type="AlphaFoldDB" id="A0A1H5Y6K4"/>
<dbReference type="EMBL" id="FNVG01000008">
    <property type="protein sequence ID" value="SEG19568.1"/>
    <property type="molecule type" value="Genomic_DNA"/>
</dbReference>
<dbReference type="InterPro" id="IPR027417">
    <property type="entry name" value="P-loop_NTPase"/>
</dbReference>
<dbReference type="RefSeq" id="WP_103880292.1">
    <property type="nucleotide sequence ID" value="NZ_FNVG01000008.1"/>
</dbReference>
<dbReference type="SUPFAM" id="SSF52540">
    <property type="entry name" value="P-loop containing nucleoside triphosphate hydrolases"/>
    <property type="match status" value="1"/>
</dbReference>
<dbReference type="OrthoDB" id="856045at2"/>
<name>A0A1H5Y6K4_9VIBR</name>
<sequence length="1121" mass="125440">MTNAPHYSIAVRHQRSTRIDSDLSPDFFPGLIYHGTAQASLETLFRQYVQSKQRAYTLTGAYGSGKSTVALLMAGLLHSDANIRDAALGTINEDSKKLLQEVISADSNEQDTKGWLQIRAVGGVTGPVESFWNATLKALEEHPNTQTHLNQYKDVVVDSDSALISIWKALFADIHQEVDGILLIADEMGKSLEFINRQGGDLHLFQDVAEELSRIDTPVIFLGLLHQAFSEYAKERGTKLQNEWAKIQGRYSDIAYNVSTDETVALIGNSIKTRDLNHGKGDALVKRVLAALDDNAQRKAQLETRLEKCVPLHPLTALLLGPIAKRRFSQNERSTFSFLNSHEQYSFQSFLQDNIDDLSARYDLIDLWDYLEANMEHTILGSPDGHGFATAKDAIRKATREDLAPETIALLKAIALITLFGKPANLMATDKILLTLSCITAPKELEDCLKQLKDASCIVYRKHLSSWVVFEGSDLDITGLVEEKIEQLSQSTEAVDRLHYSAQVMAKGHYHEFGTLRWAELSVVNRLQGLNVTEVETQRHGAFANFILLLNEAPEKELIELTNKNKSLIIACAKNAEEIRTLAAEKYALALIKSDKKTGDILIHDKVARDEHEARTFNVDSAIDITLAAAFESAHWIHNGAQYGEETLSEIATFAADSIFSQTPKIHNELVNRNKLSGTAVSALKKLLEAMLDNGAEEGLGIQGFPPEKSMYISCLKNTSIHTAEAESGHHWHRNNLNPKLTALFEAAERLLKKNQGSEVKLSEIAAIWTQAPYGLTKGVVPVFLLAFMKSMGDDIAFYERDLSGDFAFIAEPDEDYVHKLIKKPEDLAVKYVVLEPKEEAWLQRLAMFAANETNRDIKNTILSVATPLVTTIHNLPQWVKNAHNLVPGDAETNKRYLRIRDLFLQANDPHTLLIKDLFNELDTEHSKELDQKIDILEASFLTLRQKHELMLGNIKEKVKAIFPETGDELQEMCRYVENHSGDLRLKAFARELAKSDTGLLQWLESMIQIATGRGKQNWNENLLQTAENQISSYAQDFLSVLKSSRTSEDSTPSTKTKMVSLVLEGDDGKLTSYKKEIRTTESEQLQPAMSAIESQLNGLDEFDKINVLQQLLKKTLQAQD</sequence>
<proteinExistence type="predicted"/>
<evidence type="ECO:0008006" key="3">
    <source>
        <dbReference type="Google" id="ProtNLM"/>
    </source>
</evidence>
<evidence type="ECO:0000313" key="1">
    <source>
        <dbReference type="EMBL" id="SEG19568.1"/>
    </source>
</evidence>
<gene>
    <name evidence="1" type="ORF">SAMN04488244_108160</name>
</gene>
<protein>
    <recommendedName>
        <fullName evidence="3">ATP-binding protein</fullName>
    </recommendedName>
</protein>
<organism evidence="1 2">
    <name type="scientific">Vibrio hangzhouensis</name>
    <dbReference type="NCBI Taxonomy" id="462991"/>
    <lineage>
        <taxon>Bacteria</taxon>
        <taxon>Pseudomonadati</taxon>
        <taxon>Pseudomonadota</taxon>
        <taxon>Gammaproteobacteria</taxon>
        <taxon>Vibrionales</taxon>
        <taxon>Vibrionaceae</taxon>
        <taxon>Vibrio</taxon>
    </lineage>
</organism>